<feature type="domain" description="Amine oxidase" evidence="1">
    <location>
        <begin position="100"/>
        <end position="600"/>
    </location>
</feature>
<keyword evidence="3" id="KW-1185">Reference proteome</keyword>
<dbReference type="GO" id="GO:0009063">
    <property type="term" value="P:amino acid catabolic process"/>
    <property type="evidence" value="ECO:0007669"/>
    <property type="project" value="TreeGrafter"/>
</dbReference>
<dbReference type="Gene3D" id="1.10.10.1620">
    <property type="match status" value="1"/>
</dbReference>
<proteinExistence type="predicted"/>
<sequence>MLTRSFESLRTGIRISRLMTDPFPKLSLRLRTGRRLLNLTWSPRSWPTTFWEPSNDPVSWTQLLKTFDQDRRARGLGDHEGMIPVRPPLWFRVAIIGAGVAGLRTAKLLQDMGIPYKIFEASDRPGGRIFTYQFASKPPGDPQGKHDYYDVGAMRFPNNDANEATFKLFEELGLSDKLIDYVFTRDNNIRYYNGIKSTAAEASTKGDHFKDEIVPEEFLEKEYVDLRGKTVFGVDACTAAAFDPFRKALIDDFDEGWKELMKYDWASTRSYLARESPKYPLSVVHWMETRDSGTGGFDRAFAEDILESLEFNDPTKDVEWKCFEGGSKVLIDAMLDKLDDKPFYGHRVTSVKPLFRLPDLPGWPIFPFMEVSIAGQGVEHFTHVVSTASFANLGTIDTDQVPMTYKQRQAIRTLNYGPAVKVAIKFKTRWWESDSLNQRGGSSYTDRQSRVVVYPSAGLGEEGPGVLMATYNWHQDASRFGALIQNPDWSEQLDPDRKRPRSEQVLLEQIYEDLATLHGVTVDWLREQTLDYHAFDWYHNPYTMGAFAHFAPGQFSLLFSDIVQPAGSGRFHFAGEVASYHHAWVAGALDSATRVVREILRLDLPCLLPKLKERSLVFSDEAHAESQFVRGLLSKELEGAGF</sequence>
<protein>
    <submittedName>
        <fullName evidence="2">L-amino acid oxidase 1</fullName>
    </submittedName>
</protein>
<dbReference type="SUPFAM" id="SSF51905">
    <property type="entry name" value="FAD/NAD(P)-binding domain"/>
    <property type="match status" value="1"/>
</dbReference>
<dbReference type="InterPro" id="IPR050281">
    <property type="entry name" value="Flavin_monoamine_oxidase"/>
</dbReference>
<gene>
    <name evidence="2" type="ORF">MSAN_01312000</name>
</gene>
<dbReference type="InterPro" id="IPR002937">
    <property type="entry name" value="Amino_oxidase"/>
</dbReference>
<dbReference type="Gene3D" id="3.50.50.60">
    <property type="entry name" value="FAD/NAD(P)-binding domain"/>
    <property type="match status" value="1"/>
</dbReference>
<dbReference type="EMBL" id="JACAZH010000010">
    <property type="protein sequence ID" value="KAF7357173.1"/>
    <property type="molecule type" value="Genomic_DNA"/>
</dbReference>
<evidence type="ECO:0000259" key="1">
    <source>
        <dbReference type="Pfam" id="PF01593"/>
    </source>
</evidence>
<evidence type="ECO:0000313" key="2">
    <source>
        <dbReference type="EMBL" id="KAF7357173.1"/>
    </source>
</evidence>
<dbReference type="Gene3D" id="3.90.660.10">
    <property type="match status" value="2"/>
</dbReference>
<dbReference type="Proteomes" id="UP000623467">
    <property type="component" value="Unassembled WGS sequence"/>
</dbReference>
<dbReference type="PANTHER" id="PTHR10742">
    <property type="entry name" value="FLAVIN MONOAMINE OXIDASE"/>
    <property type="match status" value="1"/>
</dbReference>
<evidence type="ECO:0000313" key="3">
    <source>
        <dbReference type="Proteomes" id="UP000623467"/>
    </source>
</evidence>
<dbReference type="SUPFAM" id="SSF54373">
    <property type="entry name" value="FAD-linked reductases, C-terminal domain"/>
    <property type="match status" value="1"/>
</dbReference>
<dbReference type="GO" id="GO:0001716">
    <property type="term" value="F:L-amino-acid oxidase activity"/>
    <property type="evidence" value="ECO:0007669"/>
    <property type="project" value="TreeGrafter"/>
</dbReference>
<comment type="caution">
    <text evidence="2">The sequence shown here is derived from an EMBL/GenBank/DDBJ whole genome shotgun (WGS) entry which is preliminary data.</text>
</comment>
<reference evidence="2" key="1">
    <citation type="submission" date="2020-05" db="EMBL/GenBank/DDBJ databases">
        <title>Mycena genomes resolve the evolution of fungal bioluminescence.</title>
        <authorList>
            <person name="Tsai I.J."/>
        </authorList>
    </citation>
    <scope>NUCLEOTIDE SEQUENCE</scope>
    <source>
        <strain evidence="2">160909Yilan</strain>
    </source>
</reference>
<accession>A0A8H6YCF8</accession>
<organism evidence="2 3">
    <name type="scientific">Mycena sanguinolenta</name>
    <dbReference type="NCBI Taxonomy" id="230812"/>
    <lineage>
        <taxon>Eukaryota</taxon>
        <taxon>Fungi</taxon>
        <taxon>Dikarya</taxon>
        <taxon>Basidiomycota</taxon>
        <taxon>Agaricomycotina</taxon>
        <taxon>Agaricomycetes</taxon>
        <taxon>Agaricomycetidae</taxon>
        <taxon>Agaricales</taxon>
        <taxon>Marasmiineae</taxon>
        <taxon>Mycenaceae</taxon>
        <taxon>Mycena</taxon>
    </lineage>
</organism>
<dbReference type="InterPro" id="IPR036188">
    <property type="entry name" value="FAD/NAD-bd_sf"/>
</dbReference>
<name>A0A8H6YCF8_9AGAR</name>
<dbReference type="AlphaFoldDB" id="A0A8H6YCF8"/>
<dbReference type="PANTHER" id="PTHR10742:SF342">
    <property type="entry name" value="AMINE OXIDASE"/>
    <property type="match status" value="1"/>
</dbReference>
<dbReference type="OrthoDB" id="7777654at2759"/>
<dbReference type="Pfam" id="PF01593">
    <property type="entry name" value="Amino_oxidase"/>
    <property type="match status" value="1"/>
</dbReference>